<dbReference type="PANTHER" id="PTHR23112">
    <property type="entry name" value="G PROTEIN-COUPLED RECEPTOR 157-RELATED"/>
    <property type="match status" value="1"/>
</dbReference>
<sequence length="934" mass="107144">MSLPNTTFFAGGHVIEPVHLNRTWNTTTVNQLLGLPGMFSTYDRGQLLRLRGIAITSSSMSILAGFAGLYCVLCIDRRRKVFRHQLILFLISCDFLKALVLLIYPVAILIRNQVYGYPAFYNTLGWMTAFTIEGADFAIAIFAIHFALLIFMPSWKWQNNASENMEGGLFRVRRYLYPATFMLPTILASLAFVGFNTFIPVNLNDRVILNNNNYDFPYQAREGGYKAMSAWCYLPPHPLWYRIVLSWGPRYFIIVLIFTIYISIYIFVSRENRKIKNQIGSFRHNDSVDIHRILHYRGKFLSAGQKFRIYLKYFCKKTGLRRFYRTLHNFFFFSFDEDQEEDAQKLSEDGQVGPLAQVLSNQGVLQASPSQTRRTSTKIPKSKLSAGGSNSFSYHFKKRNSHFSNTSPRTPMCRGKISKPTANGSSMEQGRAQDYFSHAPSTGNSPISKSRHLNKNRSKNSVNSNKRDTKSSLPKDDASGSDAGSPSLPELASSGNEMLPTLPLKNSPLEEKSQFQSGQKASNFAVGGSDHVLGLQHNFQSETYQEFKKRRAQIQRQLRSIFIYPFSYVVIWSFPFAVDVIQYNYEIIHGPVIWLEYIATFMQPLSCFVDVLVFLYRERPWRHSWASITTKELYGTYAFKGEIGEKPIREMCNCEMGKKGWYYRGRWSKLECWRNKPQRWKRIAWFCYRFAKGCWRKHFDFEDRCNDAAYWDDYYLGNQKNTHLTHSSKLSCAEAFKEVLDVDNSRRDSYVSSSTGEELYENQGYVRIPLKWRIVHFLPMLNGVDLDQLDYDLRTSQRDWGCDIPGMGVALQNLSEKKTQVSGESFFKPDYDMARSRSDPEEPSDVAPLPHAHLSKARHSSSRLSENTQNTQSPLHSLVSEPVTGQRRVSVINASDDRGLRTIRNDSGSASSSQNSDEGNVSGKRMDLLDFLNG</sequence>
<feature type="compositionally biased region" description="Basic and acidic residues" evidence="5">
    <location>
        <begin position="465"/>
        <end position="478"/>
    </location>
</feature>
<feature type="compositionally biased region" description="Basic and acidic residues" evidence="5">
    <location>
        <begin position="895"/>
        <end position="904"/>
    </location>
</feature>
<dbReference type="HOGENOM" id="CLU_314960_0_0_1"/>
<feature type="transmembrane region" description="Helical" evidence="6">
    <location>
        <begin position="251"/>
        <end position="268"/>
    </location>
</feature>
<dbReference type="OrthoDB" id="5368598at2759"/>
<dbReference type="GeneID" id="34684658"/>
<feature type="compositionally biased region" description="Polar residues" evidence="5">
    <location>
        <begin position="363"/>
        <end position="379"/>
    </location>
</feature>
<proteinExistence type="predicted"/>
<feature type="transmembrane region" description="Helical" evidence="6">
    <location>
        <begin position="130"/>
        <end position="155"/>
    </location>
</feature>
<evidence type="ECO:0000313" key="9">
    <source>
        <dbReference type="EMBL" id="CEP61240.1"/>
    </source>
</evidence>
<gene>
    <name evidence="9" type="ORF">LALA0_S02e09890g</name>
</gene>
<keyword evidence="2 6" id="KW-0812">Transmembrane</keyword>
<feature type="transmembrane region" description="Helical" evidence="6">
    <location>
        <begin position="87"/>
        <end position="110"/>
    </location>
</feature>
<evidence type="ECO:0000256" key="5">
    <source>
        <dbReference type="SAM" id="MobiDB-lite"/>
    </source>
</evidence>
<feature type="region of interest" description="Disordered" evidence="5">
    <location>
        <begin position="363"/>
        <end position="513"/>
    </location>
</feature>
<feature type="compositionally biased region" description="Polar residues" evidence="5">
    <location>
        <begin position="862"/>
        <end position="875"/>
    </location>
</feature>
<evidence type="ECO:0000256" key="6">
    <source>
        <dbReference type="SAM" id="Phobius"/>
    </source>
</evidence>
<dbReference type="AlphaFoldDB" id="A0A0C7MMZ1"/>
<feature type="region of interest" description="Disordered" evidence="5">
    <location>
        <begin position="821"/>
        <end position="934"/>
    </location>
</feature>
<dbReference type="GO" id="GO:0007189">
    <property type="term" value="P:adenylate cyclase-activating G protein-coupled receptor signaling pathway"/>
    <property type="evidence" value="ECO:0007669"/>
    <property type="project" value="TreeGrafter"/>
</dbReference>
<evidence type="ECO:0000256" key="1">
    <source>
        <dbReference type="ARBA" id="ARBA00004141"/>
    </source>
</evidence>
<dbReference type="GO" id="GO:0005536">
    <property type="term" value="F:D-glucose binding"/>
    <property type="evidence" value="ECO:0007669"/>
    <property type="project" value="EnsemblFungi"/>
</dbReference>
<dbReference type="GO" id="GO:0009731">
    <property type="term" value="P:detection of sucrose stimulus"/>
    <property type="evidence" value="ECO:0007669"/>
    <property type="project" value="EnsemblFungi"/>
</dbReference>
<feature type="transmembrane region" description="Helical" evidence="6">
    <location>
        <begin position="597"/>
        <end position="616"/>
    </location>
</feature>
<dbReference type="EMBL" id="LN736361">
    <property type="protein sequence ID" value="CEP61240.1"/>
    <property type="molecule type" value="Genomic_DNA"/>
</dbReference>
<dbReference type="GO" id="GO:0009745">
    <property type="term" value="P:sucrose mediated signaling"/>
    <property type="evidence" value="ECO:0007669"/>
    <property type="project" value="EnsemblFungi"/>
</dbReference>
<dbReference type="GO" id="GO:0004930">
    <property type="term" value="F:G protein-coupled receptor activity"/>
    <property type="evidence" value="ECO:0007669"/>
    <property type="project" value="EnsemblFungi"/>
</dbReference>
<comment type="subcellular location">
    <subcellularLocation>
        <location evidence="1">Membrane</location>
        <topology evidence="1">Multi-pass membrane protein</topology>
    </subcellularLocation>
</comment>
<evidence type="ECO:0000256" key="3">
    <source>
        <dbReference type="ARBA" id="ARBA00022989"/>
    </source>
</evidence>
<feature type="transmembrane region" description="Helical" evidence="6">
    <location>
        <begin position="558"/>
        <end position="577"/>
    </location>
</feature>
<dbReference type="InterPro" id="IPR023041">
    <property type="entry name" value="Glucose_rcpt_Git3-like_N"/>
</dbReference>
<name>A0A0C7MMZ1_9SACH</name>
<dbReference type="GO" id="GO:0001403">
    <property type="term" value="P:invasive growth in response to glucose limitation"/>
    <property type="evidence" value="ECO:0007669"/>
    <property type="project" value="EnsemblFungi"/>
</dbReference>
<feature type="domain" description="G protein-coupled receptor GPR1/2/3 C-terminal" evidence="8">
    <location>
        <begin position="548"/>
        <end position="623"/>
    </location>
</feature>
<dbReference type="GO" id="GO:0005886">
    <property type="term" value="C:plasma membrane"/>
    <property type="evidence" value="ECO:0007669"/>
    <property type="project" value="EnsemblFungi"/>
</dbReference>
<evidence type="ECO:0000256" key="2">
    <source>
        <dbReference type="ARBA" id="ARBA00022692"/>
    </source>
</evidence>
<protein>
    <submittedName>
        <fullName evidence="9">LALA0S02e09890g1_1</fullName>
    </submittedName>
</protein>
<organism evidence="9 10">
    <name type="scientific">Lachancea lanzarotensis</name>
    <dbReference type="NCBI Taxonomy" id="1245769"/>
    <lineage>
        <taxon>Eukaryota</taxon>
        <taxon>Fungi</taxon>
        <taxon>Dikarya</taxon>
        <taxon>Ascomycota</taxon>
        <taxon>Saccharomycotina</taxon>
        <taxon>Saccharomycetes</taxon>
        <taxon>Saccharomycetales</taxon>
        <taxon>Saccharomycetaceae</taxon>
        <taxon>Lachancea</taxon>
    </lineage>
</organism>
<dbReference type="InterPro" id="IPR022596">
    <property type="entry name" value="GPR1/2/3_C"/>
</dbReference>
<dbReference type="Pfam" id="PF11710">
    <property type="entry name" value="Git3"/>
    <property type="match status" value="1"/>
</dbReference>
<dbReference type="RefSeq" id="XP_022627476.1">
    <property type="nucleotide sequence ID" value="XM_022774007.1"/>
</dbReference>
<keyword evidence="10" id="KW-1185">Reference proteome</keyword>
<feature type="compositionally biased region" description="Basic and acidic residues" evidence="5">
    <location>
        <begin position="827"/>
        <end position="840"/>
    </location>
</feature>
<dbReference type="PANTHER" id="PTHR23112:SF37">
    <property type="entry name" value="G PROTEIN-COUPLED RECEPTOR GPR1"/>
    <property type="match status" value="1"/>
</dbReference>
<keyword evidence="4 6" id="KW-0472">Membrane</keyword>
<feature type="compositionally biased region" description="Low complexity" evidence="5">
    <location>
        <begin position="907"/>
        <end position="916"/>
    </location>
</feature>
<evidence type="ECO:0000259" key="8">
    <source>
        <dbReference type="Pfam" id="PF11970"/>
    </source>
</evidence>
<dbReference type="STRING" id="1245769.A0A0C7MMZ1"/>
<evidence type="ECO:0000256" key="4">
    <source>
        <dbReference type="ARBA" id="ARBA00023136"/>
    </source>
</evidence>
<reference evidence="9 10" key="1">
    <citation type="submission" date="2014-12" db="EMBL/GenBank/DDBJ databases">
        <authorList>
            <person name="Neuveglise Cecile"/>
        </authorList>
    </citation>
    <scope>NUCLEOTIDE SEQUENCE [LARGE SCALE GENOMIC DNA]</scope>
    <source>
        <strain evidence="9 10">CBS 12615</strain>
    </source>
</reference>
<dbReference type="GO" id="GO:0010255">
    <property type="term" value="P:glucose mediated signaling pathway"/>
    <property type="evidence" value="ECO:0007669"/>
    <property type="project" value="EnsemblFungi"/>
</dbReference>
<dbReference type="Proteomes" id="UP000054304">
    <property type="component" value="Unassembled WGS sequence"/>
</dbReference>
<evidence type="ECO:0000313" key="10">
    <source>
        <dbReference type="Proteomes" id="UP000054304"/>
    </source>
</evidence>
<feature type="transmembrane region" description="Helical" evidence="6">
    <location>
        <begin position="53"/>
        <end position="75"/>
    </location>
</feature>
<accession>A0A0C7MMZ1</accession>
<evidence type="ECO:0000259" key="7">
    <source>
        <dbReference type="Pfam" id="PF11710"/>
    </source>
</evidence>
<dbReference type="GO" id="GO:0007124">
    <property type="term" value="P:pseudohyphal growth"/>
    <property type="evidence" value="ECO:0007669"/>
    <property type="project" value="EnsemblFungi"/>
</dbReference>
<dbReference type="Pfam" id="PF11970">
    <property type="entry name" value="GPR_Gpa2_C"/>
    <property type="match status" value="1"/>
</dbReference>
<keyword evidence="3 6" id="KW-1133">Transmembrane helix</keyword>
<feature type="compositionally biased region" description="Basic residues" evidence="5">
    <location>
        <begin position="449"/>
        <end position="458"/>
    </location>
</feature>
<feature type="compositionally biased region" description="Polar residues" evidence="5">
    <location>
        <begin position="439"/>
        <end position="448"/>
    </location>
</feature>
<feature type="transmembrane region" description="Helical" evidence="6">
    <location>
        <begin position="175"/>
        <end position="199"/>
    </location>
</feature>
<feature type="domain" description="Glucose receptor Git3-like N-terminal" evidence="7">
    <location>
        <begin position="49"/>
        <end position="274"/>
    </location>
</feature>